<dbReference type="Proteomes" id="UP000310016">
    <property type="component" value="Unassembled WGS sequence"/>
</dbReference>
<protein>
    <submittedName>
        <fullName evidence="1">Uncharacterized protein</fullName>
    </submittedName>
</protein>
<name>A0A4U0PHH5_9NEIS</name>
<sequence length="159" mass="17508">MNVIDYIVYAFLRLIKKNVVCCNALQMMRCGKESATKTISPWPPRAGMHAAPCREQPATRTVSGGAVLPPEIHPAAAIFFQPRLAAVTYRPAATPPTGADDRVISVFGHRMGGLPIRQSVRHCTAWRIRAIAGNQIHRCSYSIPSAGQYGQLLQFEQHE</sequence>
<dbReference type="EMBL" id="SUMF01000027">
    <property type="protein sequence ID" value="TJZ67431.1"/>
    <property type="molecule type" value="Genomic_DNA"/>
</dbReference>
<gene>
    <name evidence="1" type="ORF">FAZ21_16300</name>
</gene>
<comment type="caution">
    <text evidence="1">The sequence shown here is derived from an EMBL/GenBank/DDBJ whole genome shotgun (WGS) entry which is preliminary data.</text>
</comment>
<proteinExistence type="predicted"/>
<evidence type="ECO:0000313" key="2">
    <source>
        <dbReference type="Proteomes" id="UP000310016"/>
    </source>
</evidence>
<organism evidence="1 2">
    <name type="scientific">Chitiniphilus eburneus</name>
    <dbReference type="NCBI Taxonomy" id="2571148"/>
    <lineage>
        <taxon>Bacteria</taxon>
        <taxon>Pseudomonadati</taxon>
        <taxon>Pseudomonadota</taxon>
        <taxon>Betaproteobacteria</taxon>
        <taxon>Neisseriales</taxon>
        <taxon>Chitinibacteraceae</taxon>
        <taxon>Chitiniphilus</taxon>
    </lineage>
</organism>
<dbReference type="RefSeq" id="WP_136774509.1">
    <property type="nucleotide sequence ID" value="NZ_CP156074.1"/>
</dbReference>
<dbReference type="AlphaFoldDB" id="A0A4U0PHH5"/>
<evidence type="ECO:0000313" key="1">
    <source>
        <dbReference type="EMBL" id="TJZ67431.1"/>
    </source>
</evidence>
<keyword evidence="2" id="KW-1185">Reference proteome</keyword>
<reference evidence="1 2" key="1">
    <citation type="submission" date="2019-04" db="EMBL/GenBank/DDBJ databases">
        <title>Chitiniphilus eburnea sp. nov., a novel chitinolytic bacterium isolated from aquaculture sludge.</title>
        <authorList>
            <person name="Sheng M."/>
        </authorList>
    </citation>
    <scope>NUCLEOTIDE SEQUENCE [LARGE SCALE GENOMIC DNA]</scope>
    <source>
        <strain evidence="1 2">HX-2-15</strain>
    </source>
</reference>
<accession>A0A4U0PHH5</accession>